<organism evidence="3 4">
    <name type="scientific">Sulfurovum riftiae</name>
    <dbReference type="NCBI Taxonomy" id="1630136"/>
    <lineage>
        <taxon>Bacteria</taxon>
        <taxon>Pseudomonadati</taxon>
        <taxon>Campylobacterota</taxon>
        <taxon>Epsilonproteobacteria</taxon>
        <taxon>Campylobacterales</taxon>
        <taxon>Sulfurovaceae</taxon>
        <taxon>Sulfurovum</taxon>
    </lineage>
</organism>
<accession>A0A151CEI8</accession>
<proteinExistence type="predicted"/>
<evidence type="ECO:0000256" key="1">
    <source>
        <dbReference type="SAM" id="MobiDB-lite"/>
    </source>
</evidence>
<dbReference type="RefSeq" id="WP_067331937.1">
    <property type="nucleotide sequence ID" value="NZ_LNKT01000056.1"/>
</dbReference>
<dbReference type="Proteomes" id="UP000075359">
    <property type="component" value="Unassembled WGS sequence"/>
</dbReference>
<protein>
    <recommendedName>
        <fullName evidence="5">Pentapeptide MXKDX repeat protein</fullName>
    </recommendedName>
</protein>
<dbReference type="OrthoDB" id="9836676at2"/>
<evidence type="ECO:0000256" key="2">
    <source>
        <dbReference type="SAM" id="SignalP"/>
    </source>
</evidence>
<dbReference type="STRING" id="1630136.AS592_05005"/>
<dbReference type="AlphaFoldDB" id="A0A151CEI8"/>
<feature type="region of interest" description="Disordered" evidence="1">
    <location>
        <begin position="53"/>
        <end position="111"/>
    </location>
</feature>
<keyword evidence="2" id="KW-0732">Signal</keyword>
<feature type="compositionally biased region" description="Basic residues" evidence="1">
    <location>
        <begin position="63"/>
        <end position="74"/>
    </location>
</feature>
<feature type="compositionally biased region" description="Basic and acidic residues" evidence="1">
    <location>
        <begin position="75"/>
        <end position="85"/>
    </location>
</feature>
<reference evidence="3 4" key="1">
    <citation type="submission" date="2015-11" db="EMBL/GenBank/DDBJ databases">
        <title>Draft genome of Sulfurovum riftiae 1812E, a member of the Epsilonproteobacteria isolated from the tube of the deep-sea hydrothermal vent tubewom Riftia pachyptila.</title>
        <authorList>
            <person name="Vetriani C."/>
            <person name="Giovannelli D."/>
        </authorList>
    </citation>
    <scope>NUCLEOTIDE SEQUENCE [LARGE SCALE GENOMIC DNA]</scope>
    <source>
        <strain evidence="3 4">1812E</strain>
    </source>
</reference>
<evidence type="ECO:0000313" key="3">
    <source>
        <dbReference type="EMBL" id="KYJ85946.1"/>
    </source>
</evidence>
<name>A0A151CEI8_9BACT</name>
<evidence type="ECO:0008006" key="5">
    <source>
        <dbReference type="Google" id="ProtNLM"/>
    </source>
</evidence>
<comment type="caution">
    <text evidence="3">The sequence shown here is derived from an EMBL/GenBank/DDBJ whole genome shotgun (WGS) entry which is preliminary data.</text>
</comment>
<dbReference type="EMBL" id="LNKT01000056">
    <property type="protein sequence ID" value="KYJ85946.1"/>
    <property type="molecule type" value="Genomic_DNA"/>
</dbReference>
<gene>
    <name evidence="3" type="ORF">AS592_05005</name>
</gene>
<keyword evidence="4" id="KW-1185">Reference proteome</keyword>
<feature type="chain" id="PRO_5007578423" description="Pentapeptide MXKDX repeat protein" evidence="2">
    <location>
        <begin position="22"/>
        <end position="111"/>
    </location>
</feature>
<sequence length="111" mass="11586">MKKVVVASLLALGLGFGFAQAENKAAVELEHANKTATGIDSTDADMSKMKAAGKCNAGQTGKMKSKMTKPAKKPTKAELELEHANKLSTGIDSSDGDMKNMKAQGKCNTGK</sequence>
<feature type="signal peptide" evidence="2">
    <location>
        <begin position="1"/>
        <end position="21"/>
    </location>
</feature>
<evidence type="ECO:0000313" key="4">
    <source>
        <dbReference type="Proteomes" id="UP000075359"/>
    </source>
</evidence>